<evidence type="ECO:0000313" key="13">
    <source>
        <dbReference type="EMBL" id="HGG99194.1"/>
    </source>
</evidence>
<feature type="coiled-coil region" evidence="11">
    <location>
        <begin position="112"/>
        <end position="139"/>
    </location>
</feature>
<comment type="similarity">
    <text evidence="1">Belongs to the geranylgeranyl reductase family. ChlP subfamily.</text>
</comment>
<dbReference type="SUPFAM" id="SSF51905">
    <property type="entry name" value="FAD/NAD(P)-binding domain"/>
    <property type="match status" value="1"/>
</dbReference>
<evidence type="ECO:0000256" key="4">
    <source>
        <dbReference type="ARBA" id="ARBA00022857"/>
    </source>
</evidence>
<keyword evidence="5" id="KW-0560">Oxidoreductase</keyword>
<evidence type="ECO:0000256" key="11">
    <source>
        <dbReference type="SAM" id="Coils"/>
    </source>
</evidence>
<reference evidence="13" key="1">
    <citation type="journal article" date="2020" name="mSystems">
        <title>Genome- and Community-Level Interaction Insights into Carbon Utilization and Element Cycling Functions of Hydrothermarchaeota in Hydrothermal Sediment.</title>
        <authorList>
            <person name="Zhou Z."/>
            <person name="Liu Y."/>
            <person name="Xu W."/>
            <person name="Pan J."/>
            <person name="Luo Z.H."/>
            <person name="Li M."/>
        </authorList>
    </citation>
    <scope>NUCLEOTIDE SEQUENCE [LARGE SCALE GENOMIC DNA]</scope>
    <source>
        <strain evidence="13">SpSt-788</strain>
    </source>
</reference>
<keyword evidence="11" id="KW-0175">Coiled coil</keyword>
<keyword evidence="3" id="KW-0602">Photosynthesis</keyword>
<dbReference type="InterPro" id="IPR050407">
    <property type="entry name" value="Geranylgeranyl_reductase"/>
</dbReference>
<keyword evidence="6" id="KW-0149">Chlorophyll biosynthesis</keyword>
<protein>
    <recommendedName>
        <fullName evidence="10">Geranylgeranyl diphosphate reductase</fullName>
        <ecNumber evidence="2">1.3.1.83</ecNumber>
    </recommendedName>
    <alternativeName>
        <fullName evidence="8">Geranylgeranyl reductase</fullName>
    </alternativeName>
</protein>
<evidence type="ECO:0000256" key="8">
    <source>
        <dbReference type="ARBA" id="ARBA00033069"/>
    </source>
</evidence>
<dbReference type="NCBIfam" id="TIGR02032">
    <property type="entry name" value="GG-red-SF"/>
    <property type="match status" value="1"/>
</dbReference>
<evidence type="ECO:0000256" key="10">
    <source>
        <dbReference type="ARBA" id="ARBA00067637"/>
    </source>
</evidence>
<evidence type="ECO:0000256" key="2">
    <source>
        <dbReference type="ARBA" id="ARBA00012380"/>
    </source>
</evidence>
<dbReference type="InterPro" id="IPR036188">
    <property type="entry name" value="FAD/NAD-bd_sf"/>
</dbReference>
<dbReference type="GO" id="GO:0015995">
    <property type="term" value="P:chlorophyll biosynthetic process"/>
    <property type="evidence" value="ECO:0007669"/>
    <property type="project" value="UniProtKB-KW"/>
</dbReference>
<sequence length="380" mass="43705">MQCEVLVVGGGPAGSTAARLLAKEGIDTVLIEKNLYFNKPCGGGIPSAGLKDLDLLNEIQIPFNRVKKVKIFPPFSEPIEVELKPDEIFIFSRSLLDPFLRGLAEKKGAKLIEAELINIENYNKKYRALIRKKSNETEKITCRYIIAADGVNSRVCKITGVSRPDYFWTVSLHVPENMSENRDTCEFWFGSSHASFFYSWVFPAVDYLSVGTGAEDICKLKNFIQNFLKKRFDEKINTDNFKLRAYKIPRWRKKRFYKENILFCGDALGTVMPVSFEGIYYAMKSAQCAVEAIKQGNLKLYEKLWNERFLNQFIMMKKFQDFMFGSDKKMDRWLNVHRANSVQELAMALWLRKKHGGELVPLYLKAFAGIISRIAIFKLK</sequence>
<gene>
    <name evidence="13" type="ORF">ENV75_01905</name>
</gene>
<comment type="caution">
    <text evidence="13">The sequence shown here is derived from an EMBL/GenBank/DDBJ whole genome shotgun (WGS) entry which is preliminary data.</text>
</comment>
<keyword evidence="4" id="KW-0521">NADP</keyword>
<evidence type="ECO:0000256" key="7">
    <source>
        <dbReference type="ARBA" id="ARBA00023444"/>
    </source>
</evidence>
<dbReference type="GO" id="GO:0102067">
    <property type="term" value="F:geranylgeranyl diphosphate reductase activity"/>
    <property type="evidence" value="ECO:0007669"/>
    <property type="project" value="UniProtKB-EC"/>
</dbReference>
<dbReference type="Pfam" id="PF01494">
    <property type="entry name" value="FAD_binding_3"/>
    <property type="match status" value="1"/>
</dbReference>
<dbReference type="EC" id="1.3.1.83" evidence="2"/>
<dbReference type="AlphaFoldDB" id="A0A7C4AIY9"/>
<dbReference type="FunFam" id="3.50.50.60:FF:000083">
    <property type="entry name" value="Geranylgeranyl diphosphate reductase"/>
    <property type="match status" value="1"/>
</dbReference>
<proteinExistence type="inferred from homology"/>
<evidence type="ECO:0000256" key="3">
    <source>
        <dbReference type="ARBA" id="ARBA00022531"/>
    </source>
</evidence>
<dbReference type="InterPro" id="IPR011777">
    <property type="entry name" value="Geranylgeranyl_Rdtase_fam"/>
</dbReference>
<evidence type="ECO:0000256" key="5">
    <source>
        <dbReference type="ARBA" id="ARBA00023002"/>
    </source>
</evidence>
<evidence type="ECO:0000256" key="9">
    <source>
        <dbReference type="ARBA" id="ARBA00047837"/>
    </source>
</evidence>
<comment type="pathway">
    <text evidence="7">Porphyrin-containing compound metabolism.</text>
</comment>
<dbReference type="GO" id="GO:0071949">
    <property type="term" value="F:FAD binding"/>
    <property type="evidence" value="ECO:0007669"/>
    <property type="project" value="InterPro"/>
</dbReference>
<dbReference type="InterPro" id="IPR002938">
    <property type="entry name" value="FAD-bd"/>
</dbReference>
<dbReference type="EMBL" id="DTHO01000017">
    <property type="protein sequence ID" value="HGG99194.1"/>
    <property type="molecule type" value="Genomic_DNA"/>
</dbReference>
<dbReference type="PRINTS" id="PR00420">
    <property type="entry name" value="RNGMNOXGNASE"/>
</dbReference>
<organism evidence="13">
    <name type="scientific">Thermodesulfovibrio aggregans</name>
    <dbReference type="NCBI Taxonomy" id="86166"/>
    <lineage>
        <taxon>Bacteria</taxon>
        <taxon>Pseudomonadati</taxon>
        <taxon>Nitrospirota</taxon>
        <taxon>Thermodesulfovibrionia</taxon>
        <taxon>Thermodesulfovibrionales</taxon>
        <taxon>Thermodesulfovibrionaceae</taxon>
        <taxon>Thermodesulfovibrio</taxon>
    </lineage>
</organism>
<comment type="catalytic activity">
    <reaction evidence="9">
        <text>phytyl diphosphate + 3 NADP(+) = geranylgeranyl diphosphate + 3 NADPH + 3 H(+)</text>
        <dbReference type="Rhea" id="RHEA:26229"/>
        <dbReference type="ChEBI" id="CHEBI:15378"/>
        <dbReference type="ChEBI" id="CHEBI:57533"/>
        <dbReference type="ChEBI" id="CHEBI:57783"/>
        <dbReference type="ChEBI" id="CHEBI:58349"/>
        <dbReference type="ChEBI" id="CHEBI:75434"/>
        <dbReference type="EC" id="1.3.1.83"/>
    </reaction>
</comment>
<evidence type="ECO:0000256" key="6">
    <source>
        <dbReference type="ARBA" id="ARBA00023171"/>
    </source>
</evidence>
<evidence type="ECO:0000259" key="12">
    <source>
        <dbReference type="Pfam" id="PF01494"/>
    </source>
</evidence>
<dbReference type="Gene3D" id="3.50.50.60">
    <property type="entry name" value="FAD/NAD(P)-binding domain"/>
    <property type="match status" value="1"/>
</dbReference>
<dbReference type="GO" id="GO:0015979">
    <property type="term" value="P:photosynthesis"/>
    <property type="evidence" value="ECO:0007669"/>
    <property type="project" value="UniProtKB-KW"/>
</dbReference>
<name>A0A7C4AIY9_9BACT</name>
<accession>A0A7C4AIY9</accession>
<feature type="domain" description="FAD-binding" evidence="12">
    <location>
        <begin position="3"/>
        <end position="286"/>
    </location>
</feature>
<dbReference type="PANTHER" id="PTHR42685">
    <property type="entry name" value="GERANYLGERANYL DIPHOSPHATE REDUCTASE"/>
    <property type="match status" value="1"/>
</dbReference>
<evidence type="ECO:0000256" key="1">
    <source>
        <dbReference type="ARBA" id="ARBA00006632"/>
    </source>
</evidence>
<dbReference type="PANTHER" id="PTHR42685:SF4">
    <property type="entry name" value="GERANYLGERANYL DIPHOSPHATE REDUCTASE, CHLOROPLASTIC"/>
    <property type="match status" value="1"/>
</dbReference>